<protein>
    <submittedName>
        <fullName evidence="1">Uncharacterized protein</fullName>
    </submittedName>
</protein>
<dbReference type="Proteomes" id="UP000030682">
    <property type="component" value="Unassembled WGS sequence"/>
</dbReference>
<gene>
    <name evidence="1" type="ORF">BTDB27_002978</name>
</gene>
<reference evidence="1" key="2">
    <citation type="submission" date="2014-01" db="EMBL/GenBank/DDBJ databases">
        <authorList>
            <person name="Aslett M."/>
        </authorList>
    </citation>
    <scope>NUCLEOTIDE SEQUENCE [LARGE SCALE GENOMIC DNA]</scope>
    <source>
        <strain evidence="1">DB27</strain>
    </source>
</reference>
<reference evidence="1" key="1">
    <citation type="submission" date="2014-01" db="EMBL/GenBank/DDBJ databases">
        <title>Draft genome sequence of highly nematicidal Bacillus thuringiensis DB27.</title>
        <authorList>
            <person name="Iatsenko I."/>
            <person name="Pickard D."/>
            <person name="Corton C."/>
            <person name="Dougan G."/>
            <person name="Sommer R.J."/>
        </authorList>
    </citation>
    <scope>NUCLEOTIDE SEQUENCE [LARGE SCALE GENOMIC DNA]</scope>
    <source>
        <strain evidence="1">DB27</strain>
    </source>
</reference>
<name>W8YDX9_BACTU</name>
<organism evidence="1">
    <name type="scientific">Bacillus thuringiensis DB27</name>
    <dbReference type="NCBI Taxonomy" id="1431339"/>
    <lineage>
        <taxon>Bacteria</taxon>
        <taxon>Bacillati</taxon>
        <taxon>Bacillota</taxon>
        <taxon>Bacilli</taxon>
        <taxon>Bacillales</taxon>
        <taxon>Bacillaceae</taxon>
        <taxon>Bacillus</taxon>
        <taxon>Bacillus cereus group</taxon>
    </lineage>
</organism>
<sequence>MLTSHEDPIHPNLHKVVLADGTIKIMEGYYGDFL</sequence>
<dbReference type="HOGENOM" id="CLU_3372173_0_0_9"/>
<dbReference type="AlphaFoldDB" id="W8YDX9"/>
<dbReference type="EMBL" id="HG810017">
    <property type="protein sequence ID" value="CDN36636.1"/>
    <property type="molecule type" value="Genomic_DNA"/>
</dbReference>
<accession>W8YDX9</accession>
<evidence type="ECO:0000313" key="1">
    <source>
        <dbReference type="EMBL" id="CDN36636.1"/>
    </source>
</evidence>
<proteinExistence type="predicted"/>